<sequence>MSIHWRAVTALGSLLLLCGQGALADVSVSIRGVVLMPPPCVINAAGTLNVSFGSELLTTRINGVNYEKAVPYTLTCGQQPTNSMTLELRGTGAGFDAKVLGTSKSDLGIRLMVGEEAWPLNTTVNFTHPTLPVVTAVLVKKTGSTLTGGSFAASATLVQALR</sequence>
<name>A0ABW7M711_9PSED</name>
<feature type="chain" id="PRO_5046481068" evidence="1">
    <location>
        <begin position="25"/>
        <end position="162"/>
    </location>
</feature>
<dbReference type="RefSeq" id="WP_395247728.1">
    <property type="nucleotide sequence ID" value="NZ_JBINXA010000059.1"/>
</dbReference>
<reference evidence="3 4" key="1">
    <citation type="submission" date="2024-10" db="EMBL/GenBank/DDBJ databases">
        <title>Aeromonas and Pseudomonas from the Cagarras Archipelago, Rio de Janeiro, Brazil.</title>
        <authorList>
            <person name="Canellas A.L.B."/>
            <person name="Laport M.S."/>
        </authorList>
    </citation>
    <scope>NUCLEOTIDE SEQUENCE [LARGE SCALE GENOMIC DNA]</scope>
    <source>
        <strain evidence="3 4">CPF-4</strain>
    </source>
</reference>
<dbReference type="Proteomes" id="UP001609821">
    <property type="component" value="Unassembled WGS sequence"/>
</dbReference>
<dbReference type="SUPFAM" id="SSF49401">
    <property type="entry name" value="Bacterial adhesins"/>
    <property type="match status" value="1"/>
</dbReference>
<evidence type="ECO:0000313" key="4">
    <source>
        <dbReference type="Proteomes" id="UP001609821"/>
    </source>
</evidence>
<keyword evidence="1" id="KW-0732">Signal</keyword>
<dbReference type="InterPro" id="IPR036937">
    <property type="entry name" value="Adhesion_dom_fimbrial_sf"/>
</dbReference>
<evidence type="ECO:0000313" key="3">
    <source>
        <dbReference type="EMBL" id="MFH6569240.1"/>
    </source>
</evidence>
<keyword evidence="4" id="KW-1185">Reference proteome</keyword>
<comment type="caution">
    <text evidence="3">The sequence shown here is derived from an EMBL/GenBank/DDBJ whole genome shotgun (WGS) entry which is preliminary data.</text>
</comment>
<dbReference type="InterPro" id="IPR000259">
    <property type="entry name" value="Adhesion_dom_fimbrial"/>
</dbReference>
<protein>
    <submittedName>
        <fullName evidence="3">Fimbrial protein</fullName>
    </submittedName>
</protein>
<feature type="signal peptide" evidence="1">
    <location>
        <begin position="1"/>
        <end position="24"/>
    </location>
</feature>
<gene>
    <name evidence="3" type="ORF">ACHMWK_25080</name>
</gene>
<evidence type="ECO:0000259" key="2">
    <source>
        <dbReference type="Pfam" id="PF00419"/>
    </source>
</evidence>
<dbReference type="InterPro" id="IPR008966">
    <property type="entry name" value="Adhesion_dom_sf"/>
</dbReference>
<dbReference type="Gene3D" id="2.60.40.1090">
    <property type="entry name" value="Fimbrial-type adhesion domain"/>
    <property type="match status" value="1"/>
</dbReference>
<dbReference type="EMBL" id="JBINXB010000076">
    <property type="protein sequence ID" value="MFH6569240.1"/>
    <property type="molecule type" value="Genomic_DNA"/>
</dbReference>
<evidence type="ECO:0000256" key="1">
    <source>
        <dbReference type="SAM" id="SignalP"/>
    </source>
</evidence>
<dbReference type="Pfam" id="PF00419">
    <property type="entry name" value="Fimbrial"/>
    <property type="match status" value="1"/>
</dbReference>
<proteinExistence type="predicted"/>
<accession>A0ABW7M711</accession>
<feature type="domain" description="Fimbrial-type adhesion" evidence="2">
    <location>
        <begin position="29"/>
        <end position="158"/>
    </location>
</feature>
<organism evidence="3 4">
    <name type="scientific">Pseudomonas kulmbachensis</name>
    <dbReference type="NCBI Taxonomy" id="3043408"/>
    <lineage>
        <taxon>Bacteria</taxon>
        <taxon>Pseudomonadati</taxon>
        <taxon>Pseudomonadota</taxon>
        <taxon>Gammaproteobacteria</taxon>
        <taxon>Pseudomonadales</taxon>
        <taxon>Pseudomonadaceae</taxon>
        <taxon>Pseudomonas</taxon>
    </lineage>
</organism>